<dbReference type="Pfam" id="PF17231">
    <property type="entry name" value="DUF5305"/>
    <property type="match status" value="1"/>
</dbReference>
<name>A0A0W1SV93_9EURY</name>
<dbReference type="RefSeq" id="WP_058571054.1">
    <property type="nucleotide sequence ID" value="NZ_LOPV01000050.1"/>
</dbReference>
<accession>A0A0W1SV93</accession>
<gene>
    <name evidence="2" type="ORF">AUR66_08115</name>
</gene>
<keyword evidence="1" id="KW-0812">Transmembrane</keyword>
<evidence type="ECO:0008006" key="4">
    <source>
        <dbReference type="Google" id="ProtNLM"/>
    </source>
</evidence>
<feature type="transmembrane region" description="Helical" evidence="1">
    <location>
        <begin position="18"/>
        <end position="38"/>
    </location>
</feature>
<dbReference type="AlphaFoldDB" id="A0A0W1SV93"/>
<keyword evidence="1" id="KW-0472">Membrane</keyword>
<reference evidence="2 3" key="1">
    <citation type="submission" date="2015-12" db="EMBL/GenBank/DDBJ databases">
        <title>Haloferax profundi sp. nov. isolated from the Discovery deep brine-seawater interface in the Red Sea.</title>
        <authorList>
            <person name="Zhang G."/>
            <person name="Stingl U."/>
            <person name="Rashid M."/>
        </authorList>
    </citation>
    <scope>NUCLEOTIDE SEQUENCE [LARGE SCALE GENOMIC DNA]</scope>
    <source>
        <strain evidence="2 3">SB29</strain>
    </source>
</reference>
<organism evidence="2 3">
    <name type="scientific">Haloferax profundi</name>
    <dbReference type="NCBI Taxonomy" id="1544718"/>
    <lineage>
        <taxon>Archaea</taxon>
        <taxon>Methanobacteriati</taxon>
        <taxon>Methanobacteriota</taxon>
        <taxon>Stenosarchaea group</taxon>
        <taxon>Halobacteria</taxon>
        <taxon>Halobacteriales</taxon>
        <taxon>Haloferacaceae</taxon>
        <taxon>Haloferax</taxon>
    </lineage>
</organism>
<keyword evidence="1" id="KW-1133">Transmembrane helix</keyword>
<dbReference type="OrthoDB" id="270764at2157"/>
<protein>
    <recommendedName>
        <fullName evidence="4">DUF5305 domain-containing protein</fullName>
    </recommendedName>
</protein>
<evidence type="ECO:0000256" key="1">
    <source>
        <dbReference type="SAM" id="Phobius"/>
    </source>
</evidence>
<dbReference type="EMBL" id="LOPV01000050">
    <property type="protein sequence ID" value="KTG30383.1"/>
    <property type="molecule type" value="Genomic_DNA"/>
</dbReference>
<sequence length="340" mass="37866">MAVEDRLKLFVTQQARPLVVIFAVAGILCLAGAGYVFLTPTTETVSEEINHQTFESSVQTSAVVTGNSTLYEQGETLVNRSAYFVSMTPNLSFHVETTAPSDQEVTITHRLTMETVGLRDGKPFYSAEETLLDQQREVSDGTAVAVRSINVSTIREELQQKRAETGGVGRFVSRLKLNVTYHSDSYSGTLTTSTPFVLSGQAYYLDGSLTDSETRSKTVEEEITRPSDPFEYGGLAMAGLLLFGLCGVVIRTEEHTDSQELRTRISHNRHDEWISQGEFPTESDKQYISILTLEDLVDVAIDTNRRVIYDPDIEVYAVIDGTEIYYYSLGDFHAHAWLNL</sequence>
<evidence type="ECO:0000313" key="2">
    <source>
        <dbReference type="EMBL" id="KTG30383.1"/>
    </source>
</evidence>
<proteinExistence type="predicted"/>
<dbReference type="Proteomes" id="UP000053157">
    <property type="component" value="Unassembled WGS sequence"/>
</dbReference>
<dbReference type="InterPro" id="IPR035185">
    <property type="entry name" value="DUF5305"/>
</dbReference>
<evidence type="ECO:0000313" key="3">
    <source>
        <dbReference type="Proteomes" id="UP000053157"/>
    </source>
</evidence>
<keyword evidence="3" id="KW-1185">Reference proteome</keyword>
<comment type="caution">
    <text evidence="2">The sequence shown here is derived from an EMBL/GenBank/DDBJ whole genome shotgun (WGS) entry which is preliminary data.</text>
</comment>